<comment type="subcellular location">
    <subcellularLocation>
        <location evidence="1">Membrane</location>
        <topology evidence="1">Multi-pass membrane protein</topology>
    </subcellularLocation>
</comment>
<keyword evidence="3 5" id="KW-1133">Transmembrane helix</keyword>
<evidence type="ECO:0000313" key="6">
    <source>
        <dbReference type="EMBL" id="CZR61412.1"/>
    </source>
</evidence>
<evidence type="ECO:0000256" key="4">
    <source>
        <dbReference type="ARBA" id="ARBA00023136"/>
    </source>
</evidence>
<dbReference type="SMART" id="SM01417">
    <property type="entry name" value="Solute_trans_a"/>
    <property type="match status" value="1"/>
</dbReference>
<evidence type="ECO:0000256" key="3">
    <source>
        <dbReference type="ARBA" id="ARBA00022989"/>
    </source>
</evidence>
<keyword evidence="4 5" id="KW-0472">Membrane</keyword>
<proteinExistence type="predicted"/>
<dbReference type="OrthoDB" id="5348404at2759"/>
<evidence type="ECO:0000313" key="7">
    <source>
        <dbReference type="Proteomes" id="UP000184330"/>
    </source>
</evidence>
<organism evidence="6 7">
    <name type="scientific">Phialocephala subalpina</name>
    <dbReference type="NCBI Taxonomy" id="576137"/>
    <lineage>
        <taxon>Eukaryota</taxon>
        <taxon>Fungi</taxon>
        <taxon>Dikarya</taxon>
        <taxon>Ascomycota</taxon>
        <taxon>Pezizomycotina</taxon>
        <taxon>Leotiomycetes</taxon>
        <taxon>Helotiales</taxon>
        <taxon>Mollisiaceae</taxon>
        <taxon>Phialocephala</taxon>
        <taxon>Phialocephala fortinii species complex</taxon>
    </lineage>
</organism>
<protein>
    <submittedName>
        <fullName evidence="6">Uncharacterized protein</fullName>
    </submittedName>
</protein>
<dbReference type="EMBL" id="FJOG01000018">
    <property type="protein sequence ID" value="CZR61412.1"/>
    <property type="molecule type" value="Genomic_DNA"/>
</dbReference>
<feature type="transmembrane region" description="Helical" evidence="5">
    <location>
        <begin position="219"/>
        <end position="238"/>
    </location>
</feature>
<dbReference type="PANTHER" id="PTHR23423">
    <property type="entry name" value="ORGANIC SOLUTE TRANSPORTER-RELATED"/>
    <property type="match status" value="1"/>
</dbReference>
<dbReference type="Pfam" id="PF03619">
    <property type="entry name" value="Solute_trans_a"/>
    <property type="match status" value="2"/>
</dbReference>
<feature type="transmembrane region" description="Helical" evidence="5">
    <location>
        <begin position="169"/>
        <end position="198"/>
    </location>
</feature>
<feature type="transmembrane region" description="Helical" evidence="5">
    <location>
        <begin position="88"/>
        <end position="110"/>
    </location>
</feature>
<dbReference type="Proteomes" id="UP000184330">
    <property type="component" value="Unassembled WGS sequence"/>
</dbReference>
<dbReference type="GO" id="GO:0016020">
    <property type="term" value="C:membrane"/>
    <property type="evidence" value="ECO:0007669"/>
    <property type="project" value="UniProtKB-SubCell"/>
</dbReference>
<evidence type="ECO:0000256" key="5">
    <source>
        <dbReference type="SAM" id="Phobius"/>
    </source>
</evidence>
<accession>A0A1L7X8S6</accession>
<feature type="transmembrane region" description="Helical" evidence="5">
    <location>
        <begin position="56"/>
        <end position="82"/>
    </location>
</feature>
<dbReference type="InterPro" id="IPR005178">
    <property type="entry name" value="Ostalpha/TMEM184C"/>
</dbReference>
<sequence>MSVSLYPGFNKPIQLEIAKAEEEAALTSTAPNSTSIVNYAINLPHTQIMFHTLMKILSGSFCIFVILVALFLIASHFTHWAVPAEHRLVRVIAFLPVYATGAFISIYLYRIRPHGYSERNLPPQRKPFPTAVLRSFIGLVFLSSRSYQAELPLLSRLRYFTPLLARSQTLQYGLLIIQVVQAFSTNFAVVAVIGLVSVHNSRLQGRHPRLKLWTFKSVVFLEFIQNVVFSALAATQAYRPTQYVSCYGMSIELNQFITAYKCFFAFLEVINPMDIIRETLAAFSFFRNVEPSEINTENGMVATNGTYDHVKDEAQIRREPGLESLV</sequence>
<reference evidence="6 7" key="1">
    <citation type="submission" date="2016-03" db="EMBL/GenBank/DDBJ databases">
        <authorList>
            <person name="Ploux O."/>
        </authorList>
    </citation>
    <scope>NUCLEOTIDE SEQUENCE [LARGE SCALE GENOMIC DNA]</scope>
    <source>
        <strain evidence="6 7">UAMH 11012</strain>
    </source>
</reference>
<name>A0A1L7X8S6_9HELO</name>
<evidence type="ECO:0000256" key="1">
    <source>
        <dbReference type="ARBA" id="ARBA00004141"/>
    </source>
</evidence>
<keyword evidence="7" id="KW-1185">Reference proteome</keyword>
<keyword evidence="2 5" id="KW-0812">Transmembrane</keyword>
<gene>
    <name evidence="6" type="ORF">PAC_11308</name>
</gene>
<dbReference type="AlphaFoldDB" id="A0A1L7X8S6"/>
<evidence type="ECO:0000256" key="2">
    <source>
        <dbReference type="ARBA" id="ARBA00022692"/>
    </source>
</evidence>